<organism evidence="1 2">
    <name type="scientific">Drechslerella dactyloides</name>
    <name type="common">Nematode-trapping fungus</name>
    <name type="synonym">Arthrobotrys dactyloides</name>
    <dbReference type="NCBI Taxonomy" id="74499"/>
    <lineage>
        <taxon>Eukaryota</taxon>
        <taxon>Fungi</taxon>
        <taxon>Dikarya</taxon>
        <taxon>Ascomycota</taxon>
        <taxon>Pezizomycotina</taxon>
        <taxon>Orbiliomycetes</taxon>
        <taxon>Orbiliales</taxon>
        <taxon>Orbiliaceae</taxon>
        <taxon>Drechslerella</taxon>
    </lineage>
</organism>
<evidence type="ECO:0000313" key="2">
    <source>
        <dbReference type="Proteomes" id="UP001221413"/>
    </source>
</evidence>
<sequence length="129" mass="14621">MPDITTKASEALFLIYLWARRVSRGHSSELTKLLRWETIQYGLPELSIRSQRQISITIATHLSKACQDSMGFEDDESKGEDEMGGFEDLDPWDWLGSYSTTTVKRAYGVQLDIGYAKSEKNLVDHTSTV</sequence>
<accession>A0AAD6NJU9</accession>
<evidence type="ECO:0000313" key="1">
    <source>
        <dbReference type="EMBL" id="KAJ6260827.1"/>
    </source>
</evidence>
<proteinExistence type="predicted"/>
<gene>
    <name evidence="1" type="ORF">Dda_5059</name>
</gene>
<name>A0AAD6NJU9_DREDA</name>
<dbReference type="AlphaFoldDB" id="A0AAD6NJU9"/>
<comment type="caution">
    <text evidence="1">The sequence shown here is derived from an EMBL/GenBank/DDBJ whole genome shotgun (WGS) entry which is preliminary data.</text>
</comment>
<dbReference type="Proteomes" id="UP001221413">
    <property type="component" value="Unassembled WGS sequence"/>
</dbReference>
<reference evidence="1" key="1">
    <citation type="submission" date="2023-01" db="EMBL/GenBank/DDBJ databases">
        <title>The chitinases involved in constricting ring structure development in the nematode-trapping fungus Drechslerella dactyloides.</title>
        <authorList>
            <person name="Wang R."/>
            <person name="Zhang L."/>
            <person name="Tang P."/>
            <person name="Li S."/>
            <person name="Liang L."/>
        </authorList>
    </citation>
    <scope>NUCLEOTIDE SEQUENCE</scope>
    <source>
        <strain evidence="1">YMF1.00031</strain>
    </source>
</reference>
<protein>
    <submittedName>
        <fullName evidence="1">Uncharacterized protein</fullName>
    </submittedName>
</protein>
<keyword evidence="2" id="KW-1185">Reference proteome</keyword>
<dbReference type="EMBL" id="JAQGDS010000005">
    <property type="protein sequence ID" value="KAJ6260827.1"/>
    <property type="molecule type" value="Genomic_DNA"/>
</dbReference>